<feature type="transmembrane region" description="Helical" evidence="7">
    <location>
        <begin position="314"/>
        <end position="341"/>
    </location>
</feature>
<evidence type="ECO:0000259" key="8">
    <source>
        <dbReference type="PROSITE" id="PS50156"/>
    </source>
</evidence>
<keyword evidence="4 7" id="KW-1133">Transmembrane helix</keyword>
<dbReference type="GO" id="GO:0018996">
    <property type="term" value="P:molting cycle, collagen and cuticulin-based cuticle"/>
    <property type="evidence" value="ECO:0007669"/>
    <property type="project" value="TreeGrafter"/>
</dbReference>
<evidence type="ECO:0000256" key="4">
    <source>
        <dbReference type="ARBA" id="ARBA00022989"/>
    </source>
</evidence>
<dbReference type="SUPFAM" id="SSF82866">
    <property type="entry name" value="Multidrug efflux transporter AcrB transmembrane domain"/>
    <property type="match status" value="2"/>
</dbReference>
<sequence length="937" mass="108216">MRGVQKLYTPINAPSLVEENVFRKLWLKNDKYFYPGKDVMLRKNLYLIVESNELSNDNILQPDIAKEFIKFVDWISNTTLYYSISQSKKLSYGNNLKNSTIEKMRNILMSGLPYTYSSVCLHYQNSCFKNSHARLIADIYSKSHQKIMNVSYPIFQTKFSTESIDVSKTLGGVDLEDINDERTGKVTKIVKSAKTFLLVYQFRNDPTEYITINNISIDMNTLSTHFVKEIIKLIHSNDYSFKKLKIHYFHSESIDEELDEANKRIAPKFSITITILILFSILCSFTLIKLSTSKQKKSFVSNYYVIDFRSSKPYLSLIAILYTLMAIITSIGILLFFNIPFSDICVVMPFLSLTIGIDDSFLLLSSWHDSSRKLEYNKRLEKTLLKAGLSITITSLTDSLAFLIGSLAELLAVKYFCYYSAVAVFFIWIYSLTIYVSILGYLGKKEEKGKNCFLLWKDINPKENNNTIDSLENEKNTSNFIEKIFNTGYNNSEIIDESSKNMWYSTFFSDYYAYFITKPSIQILALLSYLFYIYITITGINNHLAIGFEITSLLNSDSPVKTFFDLKKKYFIFDESKIDVAILRAPKLWIKKERKLFENFIYSLQTDECINSNEKIDLWYYGYKEYFSRLGFGTPEIWENVIKDGKTFERNLKGFFMENEKYKYDVIFNNNISTINNSGIIQSFRFSIHLNSTKLNRPSDITFCCNRIRKFLSTKKIPFNDLFRPISWSPLWVLSDQFSILWDQTMQDIYISIFVMIIISLLFIPSISCCIAIPVTIASIGFGVLGFMSYWGVRLDATSMIAIAMSVGFSVDFAAHATFAFVEAGIELRKKIMLEKNLPYHKDAPSDNSKNLLNPYKQLSISLSQIGWPILQSSLAVLLGISILSTIKTYIVETCFKCIFLVISFGLLHSLLYLPLTLINLKMFFKWLSKKNSDNDK</sequence>
<keyword evidence="5 7" id="KW-0472">Membrane</keyword>
<comment type="similarity">
    <text evidence="2">Belongs to the patched family.</text>
</comment>
<feature type="domain" description="SSD" evidence="8">
    <location>
        <begin position="273"/>
        <end position="441"/>
    </location>
</feature>
<proteinExistence type="inferred from homology"/>
<dbReference type="PROSITE" id="PS50156">
    <property type="entry name" value="SSD"/>
    <property type="match status" value="1"/>
</dbReference>
<dbReference type="Proteomes" id="UP000035681">
    <property type="component" value="Unplaced"/>
</dbReference>
<feature type="transmembrane region" description="Helical" evidence="7">
    <location>
        <begin position="771"/>
        <end position="793"/>
    </location>
</feature>
<dbReference type="PANTHER" id="PTHR10796:SF124">
    <property type="entry name" value="SSD DOMAIN-CONTAINING PROTEIN"/>
    <property type="match status" value="1"/>
</dbReference>
<dbReference type="GO" id="GO:0005886">
    <property type="term" value="C:plasma membrane"/>
    <property type="evidence" value="ECO:0007669"/>
    <property type="project" value="TreeGrafter"/>
</dbReference>
<feature type="transmembrane region" description="Helical" evidence="7">
    <location>
        <begin position="269"/>
        <end position="288"/>
    </location>
</feature>
<name>A0AAF5CWZ9_STRER</name>
<comment type="subcellular location">
    <subcellularLocation>
        <location evidence="1">Membrane</location>
        <topology evidence="1">Multi-pass membrane protein</topology>
    </subcellularLocation>
</comment>
<feature type="transmembrane region" description="Helical" evidence="7">
    <location>
        <begin position="347"/>
        <end position="367"/>
    </location>
</feature>
<reference evidence="10" key="1">
    <citation type="submission" date="2024-02" db="UniProtKB">
        <authorList>
            <consortium name="WormBaseParasite"/>
        </authorList>
    </citation>
    <scope>IDENTIFICATION</scope>
</reference>
<evidence type="ECO:0000313" key="10">
    <source>
        <dbReference type="WBParaSite" id="TCONS_00002960.p1"/>
    </source>
</evidence>
<feature type="transmembrane region" description="Helical" evidence="7">
    <location>
        <begin position="388"/>
        <end position="412"/>
    </location>
</feature>
<feature type="transmembrane region" description="Helical" evidence="7">
    <location>
        <begin position="418"/>
        <end position="442"/>
    </location>
</feature>
<dbReference type="GO" id="GO:0006897">
    <property type="term" value="P:endocytosis"/>
    <property type="evidence" value="ECO:0007669"/>
    <property type="project" value="TreeGrafter"/>
</dbReference>
<feature type="transmembrane region" description="Helical" evidence="7">
    <location>
        <begin position="799"/>
        <end position="822"/>
    </location>
</feature>
<dbReference type="Gene3D" id="1.20.1640.10">
    <property type="entry name" value="Multidrug efflux transporter AcrB transmembrane domain"/>
    <property type="match status" value="2"/>
</dbReference>
<evidence type="ECO:0000256" key="7">
    <source>
        <dbReference type="SAM" id="Phobius"/>
    </source>
</evidence>
<dbReference type="GO" id="GO:0030659">
    <property type="term" value="C:cytoplasmic vesicle membrane"/>
    <property type="evidence" value="ECO:0007669"/>
    <property type="project" value="TreeGrafter"/>
</dbReference>
<dbReference type="WBParaSite" id="TCONS_00002960.p1">
    <property type="protein sequence ID" value="TCONS_00002960.p1"/>
    <property type="gene ID" value="XLOC_002738"/>
</dbReference>
<feature type="transmembrane region" description="Helical" evidence="7">
    <location>
        <begin position="866"/>
        <end position="887"/>
    </location>
</feature>
<dbReference type="InterPro" id="IPR000731">
    <property type="entry name" value="SSD"/>
</dbReference>
<dbReference type="InterPro" id="IPR003392">
    <property type="entry name" value="PTHD_SSD"/>
</dbReference>
<feature type="transmembrane region" description="Helical" evidence="7">
    <location>
        <begin position="749"/>
        <end position="764"/>
    </location>
</feature>
<organism evidence="9 10">
    <name type="scientific">Strongyloides stercoralis</name>
    <name type="common">Threadworm</name>
    <dbReference type="NCBI Taxonomy" id="6248"/>
    <lineage>
        <taxon>Eukaryota</taxon>
        <taxon>Metazoa</taxon>
        <taxon>Ecdysozoa</taxon>
        <taxon>Nematoda</taxon>
        <taxon>Chromadorea</taxon>
        <taxon>Rhabditida</taxon>
        <taxon>Tylenchina</taxon>
        <taxon>Panagrolaimomorpha</taxon>
        <taxon>Strongyloidoidea</taxon>
        <taxon>Strongyloididae</taxon>
        <taxon>Strongyloides</taxon>
    </lineage>
</organism>
<evidence type="ECO:0000256" key="3">
    <source>
        <dbReference type="ARBA" id="ARBA00022692"/>
    </source>
</evidence>
<protein>
    <recommendedName>
        <fullName evidence="8">SSD domain-containing protein</fullName>
    </recommendedName>
</protein>
<accession>A0AAF5CWZ9</accession>
<evidence type="ECO:0000256" key="2">
    <source>
        <dbReference type="ARBA" id="ARBA00005585"/>
    </source>
</evidence>
<dbReference type="InterPro" id="IPR051697">
    <property type="entry name" value="Patched_domain-protein"/>
</dbReference>
<evidence type="ECO:0000256" key="1">
    <source>
        <dbReference type="ARBA" id="ARBA00004141"/>
    </source>
</evidence>
<dbReference type="Pfam" id="PF02460">
    <property type="entry name" value="Patched"/>
    <property type="match status" value="1"/>
</dbReference>
<dbReference type="AlphaFoldDB" id="A0AAF5CWZ9"/>
<keyword evidence="3 7" id="KW-0812">Transmembrane</keyword>
<keyword evidence="6" id="KW-0325">Glycoprotein</keyword>
<feature type="transmembrane region" description="Helical" evidence="7">
    <location>
        <begin position="899"/>
        <end position="921"/>
    </location>
</feature>
<evidence type="ECO:0000256" key="6">
    <source>
        <dbReference type="ARBA" id="ARBA00023180"/>
    </source>
</evidence>
<evidence type="ECO:0000313" key="9">
    <source>
        <dbReference type="Proteomes" id="UP000035681"/>
    </source>
</evidence>
<keyword evidence="9" id="KW-1185">Reference proteome</keyword>
<dbReference type="PANTHER" id="PTHR10796">
    <property type="entry name" value="PATCHED-RELATED"/>
    <property type="match status" value="1"/>
</dbReference>
<evidence type="ECO:0000256" key="5">
    <source>
        <dbReference type="ARBA" id="ARBA00023136"/>
    </source>
</evidence>